<sequence length="114" mass="12174">MPLSLPGSKFPSRGGALKLWRVSGRTVMMGGNGNQEKVASGGVVMGAAGRSPTTIRLPEAEGLVAVRGQVMTDEQMETLRRQISVYATICQQLVEMHKATMAQQHALSGTKFVC</sequence>
<dbReference type="Proteomes" id="UP000886520">
    <property type="component" value="Chromosome 20"/>
</dbReference>
<dbReference type="AlphaFoldDB" id="A0A9D4Z975"/>
<evidence type="ECO:0000313" key="1">
    <source>
        <dbReference type="EMBL" id="KAI5064301.1"/>
    </source>
</evidence>
<dbReference type="OrthoDB" id="1738024at2759"/>
<keyword evidence="2" id="KW-1185">Reference proteome</keyword>
<dbReference type="InterPro" id="IPR044559">
    <property type="entry name" value="WOX13-like"/>
</dbReference>
<organism evidence="1 2">
    <name type="scientific">Adiantum capillus-veneris</name>
    <name type="common">Maidenhair fern</name>
    <dbReference type="NCBI Taxonomy" id="13818"/>
    <lineage>
        <taxon>Eukaryota</taxon>
        <taxon>Viridiplantae</taxon>
        <taxon>Streptophyta</taxon>
        <taxon>Embryophyta</taxon>
        <taxon>Tracheophyta</taxon>
        <taxon>Polypodiopsida</taxon>
        <taxon>Polypodiidae</taxon>
        <taxon>Polypodiales</taxon>
        <taxon>Pteridineae</taxon>
        <taxon>Pteridaceae</taxon>
        <taxon>Vittarioideae</taxon>
        <taxon>Adiantum</taxon>
    </lineage>
</organism>
<reference evidence="1" key="1">
    <citation type="submission" date="2021-01" db="EMBL/GenBank/DDBJ databases">
        <title>Adiantum capillus-veneris genome.</title>
        <authorList>
            <person name="Fang Y."/>
            <person name="Liao Q."/>
        </authorList>
    </citation>
    <scope>NUCLEOTIDE SEQUENCE</scope>
    <source>
        <strain evidence="1">H3</strain>
        <tissue evidence="1">Leaf</tissue>
    </source>
</reference>
<dbReference type="EMBL" id="JABFUD020000020">
    <property type="protein sequence ID" value="KAI5064301.1"/>
    <property type="molecule type" value="Genomic_DNA"/>
</dbReference>
<proteinExistence type="predicted"/>
<name>A0A9D4Z975_ADICA</name>
<gene>
    <name evidence="1" type="ORF">GOP47_0020971</name>
</gene>
<comment type="caution">
    <text evidence="1">The sequence shown here is derived from an EMBL/GenBank/DDBJ whole genome shotgun (WGS) entry which is preliminary data.</text>
</comment>
<dbReference type="PANTHER" id="PTHR46777:SF5">
    <property type="entry name" value="WUSCHEL-RELATED HOMEOBOX 13"/>
    <property type="match status" value="1"/>
</dbReference>
<evidence type="ECO:0000313" key="2">
    <source>
        <dbReference type="Proteomes" id="UP000886520"/>
    </source>
</evidence>
<dbReference type="PANTHER" id="PTHR46777">
    <property type="entry name" value="WUSCHEL-RELATED HOMEOBOX 13"/>
    <property type="match status" value="1"/>
</dbReference>
<protein>
    <submittedName>
        <fullName evidence="1">Uncharacterized protein</fullName>
    </submittedName>
</protein>
<accession>A0A9D4Z975</accession>
<dbReference type="GO" id="GO:0003700">
    <property type="term" value="F:DNA-binding transcription factor activity"/>
    <property type="evidence" value="ECO:0007669"/>
    <property type="project" value="InterPro"/>
</dbReference>